<evidence type="ECO:0000256" key="12">
    <source>
        <dbReference type="RuleBase" id="RU000483"/>
    </source>
</evidence>
<dbReference type="RefSeq" id="WP_012002211.1">
    <property type="nucleotide sequence ID" value="NC_009828.1"/>
</dbReference>
<sequence>MKISLDKRAKVLLAIFLVVYIVVGVLNAIYLSKQNMGEAFKNVANRWVVDLPFGKGIFSRINPLTIFMTWGIMAAIILIALRLRKPQVVPDRKQSLVESLLEFVYNMVEDAVPDQRFVRPTFYIACTLFIFIVFSNILGGAIPGISIEANAQGTVEKIHLFSDTWFSPTADINTNAFLAVFVFIISQVFAIKSKGIKSWAKSWFEPIPFMFPMNVIGELSKPISHSLRLFGNIAGGALLTYLLAYMAKYLFLPVILWGFFGLFVGVIQALVFTVLAIAYISSALS</sequence>
<dbReference type="PRINTS" id="PR00123">
    <property type="entry name" value="ATPASEA"/>
</dbReference>
<dbReference type="Proteomes" id="UP000002016">
    <property type="component" value="Chromosome"/>
</dbReference>
<feature type="transmembrane region" description="Helical" evidence="11">
    <location>
        <begin position="12"/>
        <end position="31"/>
    </location>
</feature>
<dbReference type="CDD" id="cd00310">
    <property type="entry name" value="ATP-synt_Fo_a_6"/>
    <property type="match status" value="1"/>
</dbReference>
<evidence type="ECO:0000256" key="7">
    <source>
        <dbReference type="ARBA" id="ARBA00022989"/>
    </source>
</evidence>
<evidence type="ECO:0000256" key="1">
    <source>
        <dbReference type="ARBA" id="ARBA00004141"/>
    </source>
</evidence>
<comment type="similarity">
    <text evidence="2 11 12">Belongs to the ATPase A chain family.</text>
</comment>
<keyword evidence="3 11" id="KW-0813">Transport</keyword>
<keyword evidence="11" id="KW-1003">Cell membrane</keyword>
<dbReference type="GO" id="GO:0045259">
    <property type="term" value="C:proton-transporting ATP synthase complex"/>
    <property type="evidence" value="ECO:0007669"/>
    <property type="project" value="UniProtKB-KW"/>
</dbReference>
<reference evidence="13 14" key="1">
    <citation type="submission" date="2007-08" db="EMBL/GenBank/DDBJ databases">
        <title>Complete sequence of Thermotoga lettingae TMO.</title>
        <authorList>
            <consortium name="US DOE Joint Genome Institute"/>
            <person name="Copeland A."/>
            <person name="Lucas S."/>
            <person name="Lapidus A."/>
            <person name="Barry K."/>
            <person name="Glavina del Rio T."/>
            <person name="Dalin E."/>
            <person name="Tice H."/>
            <person name="Pitluck S."/>
            <person name="Foster B."/>
            <person name="Bruce D."/>
            <person name="Schmutz J."/>
            <person name="Larimer F."/>
            <person name="Land M."/>
            <person name="Hauser L."/>
            <person name="Kyrpides N."/>
            <person name="Mikhailova N."/>
            <person name="Nelson K."/>
            <person name="Gogarten J.P."/>
            <person name="Noll K."/>
            <person name="Richardson P."/>
        </authorList>
    </citation>
    <scope>NUCLEOTIDE SEQUENCE [LARGE SCALE GENOMIC DNA]</scope>
    <source>
        <strain evidence="14">ATCC BAA-301 / DSM 14385 / NBRC 107922 / TMO</strain>
    </source>
</reference>
<accession>A8F3J6</accession>
<dbReference type="GO" id="GO:0005886">
    <property type="term" value="C:plasma membrane"/>
    <property type="evidence" value="ECO:0007669"/>
    <property type="project" value="UniProtKB-SubCell"/>
</dbReference>
<dbReference type="SUPFAM" id="SSF81336">
    <property type="entry name" value="F1F0 ATP synthase subunit A"/>
    <property type="match status" value="1"/>
</dbReference>
<keyword evidence="6 11" id="KW-0375">Hydrogen ion transport</keyword>
<keyword evidence="10 11" id="KW-0066">ATP synthesis</keyword>
<evidence type="ECO:0000256" key="8">
    <source>
        <dbReference type="ARBA" id="ARBA00023065"/>
    </source>
</evidence>
<evidence type="ECO:0000256" key="9">
    <source>
        <dbReference type="ARBA" id="ARBA00023136"/>
    </source>
</evidence>
<feature type="transmembrane region" description="Helical" evidence="11">
    <location>
        <begin position="254"/>
        <end position="280"/>
    </location>
</feature>
<feature type="transmembrane region" description="Helical" evidence="11">
    <location>
        <begin position="172"/>
        <end position="191"/>
    </location>
</feature>
<dbReference type="PROSITE" id="PS00449">
    <property type="entry name" value="ATPASE_A"/>
    <property type="match status" value="1"/>
</dbReference>
<dbReference type="InterPro" id="IPR035908">
    <property type="entry name" value="F0_ATP_A_sf"/>
</dbReference>
<dbReference type="AlphaFoldDB" id="A8F3J6"/>
<comment type="function">
    <text evidence="11 12">Key component of the proton channel; it plays a direct role in the translocation of protons across the membrane.</text>
</comment>
<dbReference type="Gene3D" id="1.20.120.220">
    <property type="entry name" value="ATP synthase, F0 complex, subunit A"/>
    <property type="match status" value="1"/>
</dbReference>
<gene>
    <name evidence="11" type="primary">atpB</name>
    <name evidence="13" type="ordered locus">Tlet_0160</name>
</gene>
<evidence type="ECO:0000256" key="11">
    <source>
        <dbReference type="HAMAP-Rule" id="MF_01393"/>
    </source>
</evidence>
<keyword evidence="5 11" id="KW-0812">Transmembrane</keyword>
<dbReference type="InterPro" id="IPR000568">
    <property type="entry name" value="ATP_synth_F0_asu"/>
</dbReference>
<dbReference type="EMBL" id="CP000812">
    <property type="protein sequence ID" value="ABV32730.1"/>
    <property type="molecule type" value="Genomic_DNA"/>
</dbReference>
<evidence type="ECO:0000256" key="10">
    <source>
        <dbReference type="ARBA" id="ARBA00023310"/>
    </source>
</evidence>
<dbReference type="eggNOG" id="COG0356">
    <property type="taxonomic scope" value="Bacteria"/>
</dbReference>
<dbReference type="GO" id="GO:0046933">
    <property type="term" value="F:proton-transporting ATP synthase activity, rotational mechanism"/>
    <property type="evidence" value="ECO:0007669"/>
    <property type="project" value="UniProtKB-UniRule"/>
</dbReference>
<reference evidence="13 14" key="2">
    <citation type="journal article" date="2009" name="Proc. Natl. Acad. Sci. U.S.A.">
        <title>On the chimeric nature, thermophilic origin, and phylogenetic placement of the Thermotogales.</title>
        <authorList>
            <person name="Zhaxybayeva O."/>
            <person name="Swithers K.S."/>
            <person name="Lapierre P."/>
            <person name="Fournier G.P."/>
            <person name="Bickhart D.M."/>
            <person name="DeBoy R.T."/>
            <person name="Nelson K.E."/>
            <person name="Nesbo C.L."/>
            <person name="Doolittle W.F."/>
            <person name="Gogarten J.P."/>
            <person name="Noll K.M."/>
        </authorList>
    </citation>
    <scope>NUCLEOTIDE SEQUENCE [LARGE SCALE GENOMIC DNA]</scope>
    <source>
        <strain evidence="14">ATCC BAA-301 / DSM 14385 / NBRC 107922 / TMO</strain>
    </source>
</reference>
<keyword evidence="8 11" id="KW-0406">Ion transport</keyword>
<dbReference type="PANTHER" id="PTHR42823">
    <property type="entry name" value="ATP SYNTHASE SUBUNIT A, CHLOROPLASTIC"/>
    <property type="match status" value="1"/>
</dbReference>
<proteinExistence type="inferred from homology"/>
<organism evidence="13 14">
    <name type="scientific">Pseudothermotoga lettingae (strain ATCC BAA-301 / DSM 14385 / NBRC 107922 / TMO)</name>
    <name type="common">Thermotoga lettingae</name>
    <dbReference type="NCBI Taxonomy" id="416591"/>
    <lineage>
        <taxon>Bacteria</taxon>
        <taxon>Thermotogati</taxon>
        <taxon>Thermotogota</taxon>
        <taxon>Thermotogae</taxon>
        <taxon>Thermotogales</taxon>
        <taxon>Thermotogaceae</taxon>
        <taxon>Pseudothermotoga</taxon>
    </lineage>
</organism>
<feature type="transmembrane region" description="Helical" evidence="11">
    <location>
        <begin position="61"/>
        <end position="83"/>
    </location>
</feature>
<keyword evidence="7 11" id="KW-1133">Transmembrane helix</keyword>
<comment type="subcellular location">
    <subcellularLocation>
        <location evidence="11">Cell inner membrane</location>
        <topology evidence="11">Multi-pass membrane protein</topology>
    </subcellularLocation>
    <subcellularLocation>
        <location evidence="12">Cell membrane</location>
        <topology evidence="12">Multi-pass membrane protein</topology>
    </subcellularLocation>
    <subcellularLocation>
        <location evidence="1">Membrane</location>
        <topology evidence="1">Multi-pass membrane protein</topology>
    </subcellularLocation>
</comment>
<evidence type="ECO:0000313" key="14">
    <source>
        <dbReference type="Proteomes" id="UP000002016"/>
    </source>
</evidence>
<feature type="transmembrane region" description="Helical" evidence="11">
    <location>
        <begin position="229"/>
        <end position="248"/>
    </location>
</feature>
<keyword evidence="14" id="KW-1185">Reference proteome</keyword>
<feature type="transmembrane region" description="Helical" evidence="11">
    <location>
        <begin position="122"/>
        <end position="142"/>
    </location>
</feature>
<dbReference type="InterPro" id="IPR045082">
    <property type="entry name" value="ATP_syn_F0_a_bact/chloroplast"/>
</dbReference>
<evidence type="ECO:0000256" key="4">
    <source>
        <dbReference type="ARBA" id="ARBA00022547"/>
    </source>
</evidence>
<evidence type="ECO:0000256" key="5">
    <source>
        <dbReference type="ARBA" id="ARBA00022692"/>
    </source>
</evidence>
<dbReference type="HOGENOM" id="CLU_041018_2_3_0"/>
<dbReference type="HAMAP" id="MF_01393">
    <property type="entry name" value="ATP_synth_a_bact"/>
    <property type="match status" value="1"/>
</dbReference>
<keyword evidence="11" id="KW-0997">Cell inner membrane</keyword>
<evidence type="ECO:0000256" key="3">
    <source>
        <dbReference type="ARBA" id="ARBA00022448"/>
    </source>
</evidence>
<comment type="subunit">
    <text evidence="11">F-type ATPases have 2 components, CF(1) - the catalytic core - and CF(0) - the membrane proton channel. CF(1) has five subunits: alpha(3), beta(3), gamma(1), delta(1), epsilon(1). CF(0) has three main subunits: a(1), b(2) and c(9-12). The alpha and beta chains form an alternating ring which encloses part of the gamma chain. CF(1) is attached to CF(0) by a central stalk formed by the gamma and epsilon chains, while a peripheral stalk is formed by the delta and b chains.</text>
</comment>
<dbReference type="PANTHER" id="PTHR42823:SF3">
    <property type="entry name" value="ATP SYNTHASE SUBUNIT A, CHLOROPLASTIC"/>
    <property type="match status" value="1"/>
</dbReference>
<dbReference type="GO" id="GO:0042777">
    <property type="term" value="P:proton motive force-driven plasma membrane ATP synthesis"/>
    <property type="evidence" value="ECO:0007669"/>
    <property type="project" value="TreeGrafter"/>
</dbReference>
<protein>
    <recommendedName>
        <fullName evidence="11 12">ATP synthase subunit a</fullName>
    </recommendedName>
    <alternativeName>
        <fullName evidence="11">ATP synthase F0 sector subunit a</fullName>
    </alternativeName>
    <alternativeName>
        <fullName evidence="11">F-ATPase subunit 6</fullName>
    </alternativeName>
</protein>
<dbReference type="Pfam" id="PF00119">
    <property type="entry name" value="ATP-synt_A"/>
    <property type="match status" value="1"/>
</dbReference>
<evidence type="ECO:0000256" key="6">
    <source>
        <dbReference type="ARBA" id="ARBA00022781"/>
    </source>
</evidence>
<name>A8F3J6_PSELT</name>
<dbReference type="STRING" id="416591.Tlet_0160"/>
<evidence type="ECO:0000256" key="2">
    <source>
        <dbReference type="ARBA" id="ARBA00006810"/>
    </source>
</evidence>
<dbReference type="InterPro" id="IPR023011">
    <property type="entry name" value="ATP_synth_F0_asu_AS"/>
</dbReference>
<keyword evidence="9 11" id="KW-0472">Membrane</keyword>
<dbReference type="OrthoDB" id="9789241at2"/>
<dbReference type="KEGG" id="tle:Tlet_0160"/>
<keyword evidence="4 11" id="KW-0138">CF(0)</keyword>
<dbReference type="NCBIfam" id="TIGR01131">
    <property type="entry name" value="ATP_synt_6_or_A"/>
    <property type="match status" value="1"/>
</dbReference>
<evidence type="ECO:0000313" key="13">
    <source>
        <dbReference type="EMBL" id="ABV32730.1"/>
    </source>
</evidence>